<evidence type="ECO:0000313" key="3">
    <source>
        <dbReference type="EMBL" id="ETP06360.1"/>
    </source>
</evidence>
<proteinExistence type="predicted"/>
<dbReference type="EMBL" id="ANIX01003454">
    <property type="protein sequence ID" value="ETP06360.1"/>
    <property type="molecule type" value="Genomic_DNA"/>
</dbReference>
<sequence>MGIATLAFVQTLAAVVAAQQGGDDTGVTFTETIEHLGGLPVLAAAVLLLALVYIALVEWLLPRGRRQHQLKESQRQKINFGEVQAARRKSSGGDIAGRQQGANGACCTSIHDVLKASDAEATGVEVDRWF</sequence>
<evidence type="ECO:0000313" key="4">
    <source>
        <dbReference type="Proteomes" id="UP000018958"/>
    </source>
</evidence>
<evidence type="ECO:0000256" key="1">
    <source>
        <dbReference type="SAM" id="Phobius"/>
    </source>
</evidence>
<keyword evidence="1" id="KW-0472">Membrane</keyword>
<feature type="transmembrane region" description="Helical" evidence="1">
    <location>
        <begin position="42"/>
        <end position="61"/>
    </location>
</feature>
<accession>W2W735</accession>
<gene>
    <name evidence="3" type="ORF">F441_17243</name>
</gene>
<organism evidence="3 4">
    <name type="scientific">Phytophthora nicotianae CJ01A1</name>
    <dbReference type="NCBI Taxonomy" id="1317063"/>
    <lineage>
        <taxon>Eukaryota</taxon>
        <taxon>Sar</taxon>
        <taxon>Stramenopiles</taxon>
        <taxon>Oomycota</taxon>
        <taxon>Peronosporomycetes</taxon>
        <taxon>Peronosporales</taxon>
        <taxon>Peronosporaceae</taxon>
        <taxon>Phytophthora</taxon>
    </lineage>
</organism>
<comment type="caution">
    <text evidence="3">The sequence shown here is derived from an EMBL/GenBank/DDBJ whole genome shotgun (WGS) entry which is preliminary data.</text>
</comment>
<keyword evidence="1" id="KW-0812">Transmembrane</keyword>
<name>W2W735_PHYNI</name>
<feature type="signal peptide" evidence="2">
    <location>
        <begin position="1"/>
        <end position="18"/>
    </location>
</feature>
<keyword evidence="1" id="KW-1133">Transmembrane helix</keyword>
<evidence type="ECO:0000256" key="2">
    <source>
        <dbReference type="SAM" id="SignalP"/>
    </source>
</evidence>
<dbReference type="Proteomes" id="UP000018958">
    <property type="component" value="Unassembled WGS sequence"/>
</dbReference>
<keyword evidence="2" id="KW-0732">Signal</keyword>
<feature type="chain" id="PRO_5004827339" evidence="2">
    <location>
        <begin position="19"/>
        <end position="130"/>
    </location>
</feature>
<reference evidence="3 4" key="1">
    <citation type="submission" date="2013-11" db="EMBL/GenBank/DDBJ databases">
        <title>The Genome Sequence of Phytophthora parasitica CJ01A1.</title>
        <authorList>
            <consortium name="The Broad Institute Genomics Platform"/>
            <person name="Russ C."/>
            <person name="Tyler B."/>
            <person name="Panabieres F."/>
            <person name="Shan W."/>
            <person name="Tripathy S."/>
            <person name="Grunwald N."/>
            <person name="Machado M."/>
            <person name="Johnson C.S."/>
            <person name="Walker B."/>
            <person name="Young S.K."/>
            <person name="Zeng Q."/>
            <person name="Gargeya S."/>
            <person name="Fitzgerald M."/>
            <person name="Haas B."/>
            <person name="Abouelleil A."/>
            <person name="Allen A.W."/>
            <person name="Alvarado L."/>
            <person name="Arachchi H.M."/>
            <person name="Berlin A.M."/>
            <person name="Chapman S.B."/>
            <person name="Gainer-Dewar J."/>
            <person name="Goldberg J."/>
            <person name="Griggs A."/>
            <person name="Gujja S."/>
            <person name="Hansen M."/>
            <person name="Howarth C."/>
            <person name="Imamovic A."/>
            <person name="Ireland A."/>
            <person name="Larimer J."/>
            <person name="McCowan C."/>
            <person name="Murphy C."/>
            <person name="Pearson M."/>
            <person name="Poon T.W."/>
            <person name="Priest M."/>
            <person name="Roberts A."/>
            <person name="Saif S."/>
            <person name="Shea T."/>
            <person name="Sisk P."/>
            <person name="Sykes S."/>
            <person name="Wortman J."/>
            <person name="Nusbaum C."/>
            <person name="Birren B."/>
        </authorList>
    </citation>
    <scope>NUCLEOTIDE SEQUENCE [LARGE SCALE GENOMIC DNA]</scope>
    <source>
        <strain evidence="3 4">CJ01A1</strain>
    </source>
</reference>
<dbReference type="AlphaFoldDB" id="W2W735"/>
<protein>
    <submittedName>
        <fullName evidence="3">Uncharacterized protein</fullName>
    </submittedName>
</protein>